<reference evidence="1" key="1">
    <citation type="submission" date="2019-07" db="EMBL/GenBank/DDBJ databases">
        <authorList>
            <person name="Palmer J.M."/>
        </authorList>
    </citation>
    <scope>NUCLEOTIDE SEQUENCE</scope>
    <source>
        <strain evidence="1">PC9</strain>
    </source>
</reference>
<comment type="caution">
    <text evidence="1">The sequence shown here is derived from an EMBL/GenBank/DDBJ whole genome shotgun (WGS) entry which is preliminary data.</text>
</comment>
<dbReference type="SUPFAM" id="SSF56112">
    <property type="entry name" value="Protein kinase-like (PK-like)"/>
    <property type="match status" value="1"/>
</dbReference>
<name>A0A8H6ZPP5_PLEOS</name>
<dbReference type="VEuPathDB" id="FungiDB:PC9H_008832"/>
<organism evidence="1 2">
    <name type="scientific">Pleurotus ostreatus</name>
    <name type="common">Oyster mushroom</name>
    <name type="synonym">White-rot fungus</name>
    <dbReference type="NCBI Taxonomy" id="5322"/>
    <lineage>
        <taxon>Eukaryota</taxon>
        <taxon>Fungi</taxon>
        <taxon>Dikarya</taxon>
        <taxon>Basidiomycota</taxon>
        <taxon>Agaricomycotina</taxon>
        <taxon>Agaricomycetes</taxon>
        <taxon>Agaricomycetidae</taxon>
        <taxon>Agaricales</taxon>
        <taxon>Pleurotineae</taxon>
        <taxon>Pleurotaceae</taxon>
        <taxon>Pleurotus</taxon>
    </lineage>
</organism>
<evidence type="ECO:0000313" key="2">
    <source>
        <dbReference type="Proteomes" id="UP000623687"/>
    </source>
</evidence>
<protein>
    <recommendedName>
        <fullName evidence="3">Protein kinase domain-containing protein</fullName>
    </recommendedName>
</protein>
<dbReference type="InterPro" id="IPR011009">
    <property type="entry name" value="Kinase-like_dom_sf"/>
</dbReference>
<dbReference type="Proteomes" id="UP000623687">
    <property type="component" value="Unassembled WGS sequence"/>
</dbReference>
<evidence type="ECO:0008006" key="3">
    <source>
        <dbReference type="Google" id="ProtNLM"/>
    </source>
</evidence>
<dbReference type="Gene3D" id="1.10.510.10">
    <property type="entry name" value="Transferase(Phosphotransferase) domain 1"/>
    <property type="match status" value="1"/>
</dbReference>
<dbReference type="RefSeq" id="XP_036629767.1">
    <property type="nucleotide sequence ID" value="XM_036778339.1"/>
</dbReference>
<proteinExistence type="predicted"/>
<sequence length="524" mass="58416">MATRRTSVKNLRRIRADWRQVVEDCTAYSTTERLAKIREADKYSEDQVFMLSYCAQVTVVDSIRRQIKPLSTSAKHEEYLVHAQQAKHPEAIYNGHTADLTGPSIAIYHPIFAIFQRALSQTPLPGDISREDLDSASLFISLSTQYYTTEPERQYAISSVVEALLGPSFVFRETLVRCGIISFTLDGNRRANFGLFKPELENGIGLGESDPIEQGETAYLSVATAPELEKLRNRSCMPSFLLEISGPYLSVSGAIYVDGVITERLTGFISLVPLLSSQAPLGHASAHDKLTYQIAHFFQCLRECSDQLAAEYLKMDPMDIVDERILLPAHHFSRSERTVFLAKAERAGQPTIDCIVKFASAYCADVHNIVHEAGAAPRLLYCEFVPSVGKFCVVTEFVHEQEGARLTSAGIQTLQNAVGALHARSHVFGDLRDANILVDGQGNPNLIDFDWSGIEGNVFYLMNINERIGWQRRNKTCRRIRMAVLQRAQEAWGLEYGCSSQASIQLSTVSAWGSNPSDMYINSQ</sequence>
<accession>A0A8H6ZPP5</accession>
<dbReference type="EMBL" id="JACETU010000006">
    <property type="protein sequence ID" value="KAF7426463.1"/>
    <property type="molecule type" value="Genomic_DNA"/>
</dbReference>
<dbReference type="AlphaFoldDB" id="A0A8H6ZPP5"/>
<dbReference type="OrthoDB" id="3250441at2759"/>
<evidence type="ECO:0000313" key="1">
    <source>
        <dbReference type="EMBL" id="KAF7426463.1"/>
    </source>
</evidence>
<keyword evidence="2" id="KW-1185">Reference proteome</keyword>
<gene>
    <name evidence="1" type="ORF">PC9H_008832</name>
</gene>
<dbReference type="GeneID" id="59378650"/>